<reference evidence="1 2" key="1">
    <citation type="journal article" date="2019" name="Genome Biol. Evol.">
        <title>Insights into the evolution of the New World diploid cottons (Gossypium, subgenus Houzingenia) based on genome sequencing.</title>
        <authorList>
            <person name="Grover C.E."/>
            <person name="Arick M.A. 2nd"/>
            <person name="Thrash A."/>
            <person name="Conover J.L."/>
            <person name="Sanders W.S."/>
            <person name="Peterson D.G."/>
            <person name="Frelichowski J.E."/>
            <person name="Scheffler J.A."/>
            <person name="Scheffler B.E."/>
            <person name="Wendel J.F."/>
        </authorList>
    </citation>
    <scope>NUCLEOTIDE SEQUENCE [LARGE SCALE GENOMIC DNA]</scope>
    <source>
        <strain evidence="1">8</strain>
        <tissue evidence="1">Leaf</tissue>
    </source>
</reference>
<protein>
    <submittedName>
        <fullName evidence="1">Uncharacterized protein</fullName>
    </submittedName>
</protein>
<name>A0A7J9DZS8_9ROSI</name>
<accession>A0A7J9DZS8</accession>
<dbReference type="Proteomes" id="UP000593568">
    <property type="component" value="Unassembled WGS sequence"/>
</dbReference>
<evidence type="ECO:0000313" key="1">
    <source>
        <dbReference type="EMBL" id="MBA0766191.1"/>
    </source>
</evidence>
<proteinExistence type="predicted"/>
<dbReference type="EMBL" id="JABEZW010000005">
    <property type="protein sequence ID" value="MBA0766191.1"/>
    <property type="molecule type" value="Genomic_DNA"/>
</dbReference>
<comment type="caution">
    <text evidence="1">The sequence shown here is derived from an EMBL/GenBank/DDBJ whole genome shotgun (WGS) entry which is preliminary data.</text>
</comment>
<dbReference type="AlphaFoldDB" id="A0A7J9DZS8"/>
<keyword evidence="2" id="KW-1185">Reference proteome</keyword>
<organism evidence="1 2">
    <name type="scientific">Gossypium trilobum</name>
    <dbReference type="NCBI Taxonomy" id="34281"/>
    <lineage>
        <taxon>Eukaryota</taxon>
        <taxon>Viridiplantae</taxon>
        <taxon>Streptophyta</taxon>
        <taxon>Embryophyta</taxon>
        <taxon>Tracheophyta</taxon>
        <taxon>Spermatophyta</taxon>
        <taxon>Magnoliopsida</taxon>
        <taxon>eudicotyledons</taxon>
        <taxon>Gunneridae</taxon>
        <taxon>Pentapetalae</taxon>
        <taxon>rosids</taxon>
        <taxon>malvids</taxon>
        <taxon>Malvales</taxon>
        <taxon>Malvaceae</taxon>
        <taxon>Malvoideae</taxon>
        <taxon>Gossypium</taxon>
    </lineage>
</organism>
<sequence>MLDQLEATKMSFRDKLMGSRAIGKFE</sequence>
<evidence type="ECO:0000313" key="2">
    <source>
        <dbReference type="Proteomes" id="UP000593568"/>
    </source>
</evidence>
<gene>
    <name evidence="1" type="ORF">Gotri_015256</name>
</gene>